<feature type="transmembrane region" description="Helical" evidence="10">
    <location>
        <begin position="445"/>
        <end position="461"/>
    </location>
</feature>
<evidence type="ECO:0000256" key="8">
    <source>
        <dbReference type="ARBA" id="ARBA00023136"/>
    </source>
</evidence>
<evidence type="ECO:0000256" key="10">
    <source>
        <dbReference type="RuleBase" id="RU367007"/>
    </source>
</evidence>
<feature type="transmembrane region" description="Helical" evidence="10">
    <location>
        <begin position="420"/>
        <end position="438"/>
    </location>
</feature>
<reference evidence="14 15" key="1">
    <citation type="submission" date="2018-11" db="EMBL/GenBank/DDBJ databases">
        <title>Sequencing the genomes of 1000 actinobacteria strains.</title>
        <authorList>
            <person name="Klenk H.-P."/>
        </authorList>
    </citation>
    <scope>NUCLEOTIDE SEQUENCE [LARGE SCALE GENOMIC DNA]</scope>
    <source>
        <strain evidence="14 15">DSM 12652</strain>
    </source>
</reference>
<evidence type="ECO:0000256" key="4">
    <source>
        <dbReference type="ARBA" id="ARBA00022676"/>
    </source>
</evidence>
<feature type="transmembrane region" description="Helical" evidence="10">
    <location>
        <begin position="467"/>
        <end position="489"/>
    </location>
</feature>
<evidence type="ECO:0000256" key="6">
    <source>
        <dbReference type="ARBA" id="ARBA00022692"/>
    </source>
</evidence>
<keyword evidence="15" id="KW-1185">Reference proteome</keyword>
<evidence type="ECO:0000256" key="11">
    <source>
        <dbReference type="SAM" id="MobiDB-lite"/>
    </source>
</evidence>
<dbReference type="Pfam" id="PF16192">
    <property type="entry name" value="PMT_4TMC"/>
    <property type="match status" value="1"/>
</dbReference>
<comment type="function">
    <text evidence="10">Protein O-mannosyltransferase that catalyzes the transfer of a single mannose residue from a polyprenol phospho-mannosyl lipidic donor to the hydroxyl group of selected serine and threonine residues in acceptor proteins.</text>
</comment>
<evidence type="ECO:0000313" key="14">
    <source>
        <dbReference type="EMBL" id="ROR90019.1"/>
    </source>
</evidence>
<dbReference type="UniPathway" id="UPA00378"/>
<evidence type="ECO:0000256" key="5">
    <source>
        <dbReference type="ARBA" id="ARBA00022679"/>
    </source>
</evidence>
<keyword evidence="5 10" id="KW-0808">Transferase</keyword>
<dbReference type="InterPro" id="IPR032421">
    <property type="entry name" value="PMT_4TMC"/>
</dbReference>
<dbReference type="Proteomes" id="UP000281738">
    <property type="component" value="Unassembled WGS sequence"/>
</dbReference>
<evidence type="ECO:0000256" key="7">
    <source>
        <dbReference type="ARBA" id="ARBA00022989"/>
    </source>
</evidence>
<dbReference type="AlphaFoldDB" id="A0A3N2CR84"/>
<dbReference type="GO" id="GO:0005886">
    <property type="term" value="C:plasma membrane"/>
    <property type="evidence" value="ECO:0007669"/>
    <property type="project" value="UniProtKB-SubCell"/>
</dbReference>
<keyword evidence="7 10" id="KW-1133">Transmembrane helix</keyword>
<feature type="transmembrane region" description="Helical" evidence="10">
    <location>
        <begin position="158"/>
        <end position="177"/>
    </location>
</feature>
<dbReference type="InterPro" id="IPR027005">
    <property type="entry name" value="PMT-like"/>
</dbReference>
<sequence>MSLLERRTTLSATPRGERLPPAASRAGLPGSDRVRGWVAAAGVALLALVLRLHDLGNPRAFAFDETYYAKDAWSLRHFGYVQTYVEDADKAILGGQTTGLWTGDPSMVVHPELGKWLIALGESAFGMTPFGWRVSSAVVGALMVLVMVRLARRLTRSTALGVLAGLLLCLDGQHFVLSRLALLDVYLAFFILCAVACTVADRDWTRSRLADLVEGTRLAADAWGPRLLWRPWRLAAGLCWGAAVSTKWTALFVLAAFGLTMWLWDAGARRSFGVRWAVAKSALIDATPALAYVVLLPFVLYVLSWTGWLLHADVYERALSDTQYGPYWGSYLETDATGFFPELWQSLQSLWHYHQDVFSFHTRFLDDSTHAYQSSPWGWFVLNRPVGISTELDIAPGEQGCTAAAGSTCLRQVLLLGNPVVWWAGTAAALWSVVAGLLRRDWRHGLVLVGLAATWLPWFRYDDRPIFSYYSSASLPFLVLALVLLVGGIAGGPGSSRVRRLLAGSVAGVVLALTVVAFVFFWPVWTDELLTNAQWLQRMWFRRWI</sequence>
<feature type="transmembrane region" description="Helical" evidence="10">
    <location>
        <begin position="289"/>
        <end position="310"/>
    </location>
</feature>
<feature type="transmembrane region" description="Helical" evidence="10">
    <location>
        <begin position="183"/>
        <end position="200"/>
    </location>
</feature>
<gene>
    <name evidence="14" type="ORF">EDD33_0852</name>
</gene>
<evidence type="ECO:0000256" key="2">
    <source>
        <dbReference type="ARBA" id="ARBA00004922"/>
    </source>
</evidence>
<dbReference type="PANTHER" id="PTHR10050:SF46">
    <property type="entry name" value="PROTEIN O-MANNOSYL-TRANSFERASE 2"/>
    <property type="match status" value="1"/>
</dbReference>
<comment type="caution">
    <text evidence="14">The sequence shown here is derived from an EMBL/GenBank/DDBJ whole genome shotgun (WGS) entry which is preliminary data.</text>
</comment>
<organism evidence="14 15">
    <name type="scientific">Nocardioides aurantiacus</name>
    <dbReference type="NCBI Taxonomy" id="86796"/>
    <lineage>
        <taxon>Bacteria</taxon>
        <taxon>Bacillati</taxon>
        <taxon>Actinomycetota</taxon>
        <taxon>Actinomycetes</taxon>
        <taxon>Propionibacteriales</taxon>
        <taxon>Nocardioidaceae</taxon>
        <taxon>Nocardioides</taxon>
    </lineage>
</organism>
<feature type="domain" description="Protein O-mannosyl-transferase C-terminal four TM" evidence="13">
    <location>
        <begin position="347"/>
        <end position="544"/>
    </location>
</feature>
<dbReference type="GO" id="GO:0004169">
    <property type="term" value="F:dolichyl-phosphate-mannose-protein mannosyltransferase activity"/>
    <property type="evidence" value="ECO:0007669"/>
    <property type="project" value="UniProtKB-UniRule"/>
</dbReference>
<accession>A0A3N2CR84</accession>
<evidence type="ECO:0000256" key="9">
    <source>
        <dbReference type="ARBA" id="ARBA00093617"/>
    </source>
</evidence>
<comment type="similarity">
    <text evidence="3 10">Belongs to the glycosyltransferase 39 family.</text>
</comment>
<dbReference type="Pfam" id="PF02366">
    <property type="entry name" value="PMT"/>
    <property type="match status" value="1"/>
</dbReference>
<dbReference type="EC" id="2.4.1.-" evidence="10"/>
<evidence type="ECO:0000256" key="3">
    <source>
        <dbReference type="ARBA" id="ARBA00007222"/>
    </source>
</evidence>
<dbReference type="EMBL" id="RKHO01000001">
    <property type="protein sequence ID" value="ROR90019.1"/>
    <property type="molecule type" value="Genomic_DNA"/>
</dbReference>
<keyword evidence="6 10" id="KW-0812">Transmembrane</keyword>
<keyword evidence="8 10" id="KW-0472">Membrane</keyword>
<keyword evidence="10" id="KW-1003">Cell membrane</keyword>
<feature type="transmembrane region" description="Helical" evidence="10">
    <location>
        <begin position="130"/>
        <end position="151"/>
    </location>
</feature>
<evidence type="ECO:0000259" key="12">
    <source>
        <dbReference type="Pfam" id="PF02366"/>
    </source>
</evidence>
<comment type="subcellular location">
    <subcellularLocation>
        <location evidence="10">Cell membrane</location>
    </subcellularLocation>
    <subcellularLocation>
        <location evidence="1">Endomembrane system</location>
        <topology evidence="1">Multi-pass membrane protein</topology>
    </subcellularLocation>
</comment>
<evidence type="ECO:0000259" key="13">
    <source>
        <dbReference type="Pfam" id="PF16192"/>
    </source>
</evidence>
<evidence type="ECO:0000313" key="15">
    <source>
        <dbReference type="Proteomes" id="UP000281738"/>
    </source>
</evidence>
<dbReference type="PANTHER" id="PTHR10050">
    <property type="entry name" value="DOLICHYL-PHOSPHATE-MANNOSE--PROTEIN MANNOSYLTRANSFERASE"/>
    <property type="match status" value="1"/>
</dbReference>
<keyword evidence="4 10" id="KW-0328">Glycosyltransferase</keyword>
<feature type="domain" description="ArnT-like N-terminal" evidence="12">
    <location>
        <begin position="44"/>
        <end position="303"/>
    </location>
</feature>
<comment type="pathway">
    <text evidence="2 10">Protein modification; protein glycosylation.</text>
</comment>
<feature type="region of interest" description="Disordered" evidence="11">
    <location>
        <begin position="1"/>
        <end position="27"/>
    </location>
</feature>
<dbReference type="InterPro" id="IPR003342">
    <property type="entry name" value="ArnT-like_N"/>
</dbReference>
<dbReference type="GO" id="GO:0012505">
    <property type="term" value="C:endomembrane system"/>
    <property type="evidence" value="ECO:0007669"/>
    <property type="project" value="UniProtKB-SubCell"/>
</dbReference>
<feature type="transmembrane region" description="Helical" evidence="10">
    <location>
        <begin position="501"/>
        <end position="525"/>
    </location>
</feature>
<evidence type="ECO:0000256" key="1">
    <source>
        <dbReference type="ARBA" id="ARBA00004127"/>
    </source>
</evidence>
<name>A0A3N2CR84_9ACTN</name>
<proteinExistence type="inferred from homology"/>
<protein>
    <recommendedName>
        <fullName evidence="9 10">Polyprenol-phosphate-mannose--protein mannosyltransferase</fullName>
        <ecNumber evidence="10">2.4.1.-</ecNumber>
    </recommendedName>
</protein>